<reference evidence="4" key="1">
    <citation type="journal article" date="2019" name="Int. J. Syst. Evol. Microbiol.">
        <title>The Global Catalogue of Microorganisms (GCM) 10K type strain sequencing project: providing services to taxonomists for standard genome sequencing and annotation.</title>
        <authorList>
            <consortium name="The Broad Institute Genomics Platform"/>
            <consortium name="The Broad Institute Genome Sequencing Center for Infectious Disease"/>
            <person name="Wu L."/>
            <person name="Ma J."/>
        </authorList>
    </citation>
    <scope>NUCLEOTIDE SEQUENCE [LARGE SCALE GENOMIC DNA]</scope>
    <source>
        <strain evidence="4">KCTC 42964</strain>
    </source>
</reference>
<organism evidence="3 4">
    <name type="scientific">Marinibaculum pumilum</name>
    <dbReference type="NCBI Taxonomy" id="1766165"/>
    <lineage>
        <taxon>Bacteria</taxon>
        <taxon>Pseudomonadati</taxon>
        <taxon>Pseudomonadota</taxon>
        <taxon>Alphaproteobacteria</taxon>
        <taxon>Rhodospirillales</taxon>
        <taxon>Rhodospirillaceae</taxon>
        <taxon>Marinibaculum</taxon>
    </lineage>
</organism>
<comment type="caution">
    <text evidence="3">The sequence shown here is derived from an EMBL/GenBank/DDBJ whole genome shotgun (WGS) entry which is preliminary data.</text>
</comment>
<dbReference type="Pfam" id="PF03548">
    <property type="entry name" value="LolA"/>
    <property type="match status" value="1"/>
</dbReference>
<protein>
    <submittedName>
        <fullName evidence="3">Outer membrane lipoprotein carrier protein LolA</fullName>
    </submittedName>
</protein>
<keyword evidence="3" id="KW-0449">Lipoprotein</keyword>
<dbReference type="RefSeq" id="WP_379899435.1">
    <property type="nucleotide sequence ID" value="NZ_JBHRTR010000020.1"/>
</dbReference>
<keyword evidence="1" id="KW-0732">Signal</keyword>
<dbReference type="Gene3D" id="2.50.20.10">
    <property type="entry name" value="Lipoprotein localisation LolA/LolB/LppX"/>
    <property type="match status" value="1"/>
</dbReference>
<feature type="transmembrane region" description="Helical" evidence="2">
    <location>
        <begin position="25"/>
        <end position="46"/>
    </location>
</feature>
<evidence type="ECO:0000313" key="3">
    <source>
        <dbReference type="EMBL" id="MFC3227273.1"/>
    </source>
</evidence>
<keyword evidence="2" id="KW-1133">Transmembrane helix</keyword>
<dbReference type="InterPro" id="IPR029046">
    <property type="entry name" value="LolA/LolB/LppX"/>
</dbReference>
<keyword evidence="4" id="KW-1185">Reference proteome</keyword>
<sequence>MTFSSAGACSTDAPGRRHRDVPAAILTRIWALALAMVAVLALGTGAQARVADGDPATEAALQQVEDWFSRTRSLKADFVQVDDAGYTASGKLWLRRPGRVRFEYDPPVPLMIVSDGIFVMFVDKELEQVDRLPLVRSPLSILTADEVDLRKDAEVRDVSIQGGLIHVTLADPDSPEEGEVTLVFRGEPMTLRQWIVRDATGKEVAVTLQDTEVNPDLPQRLFVYTDPAPGRSRNLP</sequence>
<evidence type="ECO:0000256" key="2">
    <source>
        <dbReference type="SAM" id="Phobius"/>
    </source>
</evidence>
<dbReference type="CDD" id="cd16325">
    <property type="entry name" value="LolA"/>
    <property type="match status" value="1"/>
</dbReference>
<accession>A0ABV7KXY0</accession>
<evidence type="ECO:0000313" key="4">
    <source>
        <dbReference type="Proteomes" id="UP001595528"/>
    </source>
</evidence>
<dbReference type="InterPro" id="IPR004564">
    <property type="entry name" value="OM_lipoprot_carrier_LolA-like"/>
</dbReference>
<gene>
    <name evidence="3" type="ORF">ACFOGJ_08540</name>
</gene>
<dbReference type="SUPFAM" id="SSF89392">
    <property type="entry name" value="Prokaryotic lipoproteins and lipoprotein localization factors"/>
    <property type="match status" value="1"/>
</dbReference>
<proteinExistence type="predicted"/>
<keyword evidence="2" id="KW-0812">Transmembrane</keyword>
<name>A0ABV7KXY0_9PROT</name>
<dbReference type="EMBL" id="JBHRTR010000020">
    <property type="protein sequence ID" value="MFC3227273.1"/>
    <property type="molecule type" value="Genomic_DNA"/>
</dbReference>
<evidence type="ECO:0000256" key="1">
    <source>
        <dbReference type="ARBA" id="ARBA00022729"/>
    </source>
</evidence>
<keyword evidence="2" id="KW-0472">Membrane</keyword>
<dbReference type="PANTHER" id="PTHR35869:SF1">
    <property type="entry name" value="OUTER-MEMBRANE LIPOPROTEIN CARRIER PROTEIN"/>
    <property type="match status" value="1"/>
</dbReference>
<dbReference type="Proteomes" id="UP001595528">
    <property type="component" value="Unassembled WGS sequence"/>
</dbReference>
<dbReference type="PANTHER" id="PTHR35869">
    <property type="entry name" value="OUTER-MEMBRANE LIPOPROTEIN CARRIER PROTEIN"/>
    <property type="match status" value="1"/>
</dbReference>